<evidence type="ECO:0000313" key="1">
    <source>
        <dbReference type="EMBL" id="SFK91350.1"/>
    </source>
</evidence>
<dbReference type="OrthoDB" id="9795340at2"/>
<protein>
    <submittedName>
        <fullName evidence="1">NADH:ubiquinone oxidoreductase subunit</fullName>
    </submittedName>
</protein>
<keyword evidence="1" id="KW-0830">Ubiquinone</keyword>
<dbReference type="EMBL" id="FOSQ01000010">
    <property type="protein sequence ID" value="SFK91350.1"/>
    <property type="molecule type" value="Genomic_DNA"/>
</dbReference>
<name>A0A1I4DF00_9PROT</name>
<dbReference type="GO" id="GO:0045271">
    <property type="term" value="C:respiratory chain complex I"/>
    <property type="evidence" value="ECO:0007669"/>
    <property type="project" value="InterPro"/>
</dbReference>
<gene>
    <name evidence="1" type="ORF">SAMN02745775_110152</name>
</gene>
<reference evidence="1 2" key="1">
    <citation type="submission" date="2016-10" db="EMBL/GenBank/DDBJ databases">
        <authorList>
            <person name="de Groot N.N."/>
        </authorList>
    </citation>
    <scope>NUCLEOTIDE SEQUENCE [LARGE SCALE GENOMIC DNA]</scope>
    <source>
        <strain evidence="1 2">DSM 19981</strain>
    </source>
</reference>
<dbReference type="AlphaFoldDB" id="A0A1I4DF00"/>
<dbReference type="PANTHER" id="PTHR12910:SF2">
    <property type="entry name" value="NADH DEHYDROGENASE [UBIQUINONE] 1 ALPHA SUBCOMPLEX SUBUNIT 12"/>
    <property type="match status" value="1"/>
</dbReference>
<dbReference type="InterPro" id="IPR007763">
    <property type="entry name" value="NDUFA12"/>
</dbReference>
<dbReference type="RefSeq" id="WP_092962039.1">
    <property type="nucleotide sequence ID" value="NZ_FOSQ01000010.1"/>
</dbReference>
<dbReference type="GO" id="GO:0006979">
    <property type="term" value="P:response to oxidative stress"/>
    <property type="evidence" value="ECO:0007669"/>
    <property type="project" value="TreeGrafter"/>
</dbReference>
<dbReference type="PANTHER" id="PTHR12910">
    <property type="entry name" value="NADH-UBIQUINONE OXIDOREDUCTASE SUBUNIT B17.2"/>
    <property type="match status" value="1"/>
</dbReference>
<accession>A0A1I4DF00</accession>
<sequence length="118" mass="13195">MSVLLRLTSALSGRKIGTDRFGNAYYESKADYRAYGRKRRWVLFAGAAEATKVPPEWHGWLHHTAPAPLPETKRHAWMLDHQPNQTGTANAYRPAGHDYAGGRRAVTTGDYEAWTPGT</sequence>
<proteinExistence type="predicted"/>
<evidence type="ECO:0000313" key="2">
    <source>
        <dbReference type="Proteomes" id="UP000199473"/>
    </source>
</evidence>
<dbReference type="Pfam" id="PF05071">
    <property type="entry name" value="NDUFA12"/>
    <property type="match status" value="1"/>
</dbReference>
<dbReference type="NCBIfam" id="NF006040">
    <property type="entry name" value="PRK08183.1"/>
    <property type="match status" value="1"/>
</dbReference>
<dbReference type="Proteomes" id="UP000199473">
    <property type="component" value="Unassembled WGS sequence"/>
</dbReference>
<organism evidence="1 2">
    <name type="scientific">Falsiroseomonas stagni DSM 19981</name>
    <dbReference type="NCBI Taxonomy" id="1123062"/>
    <lineage>
        <taxon>Bacteria</taxon>
        <taxon>Pseudomonadati</taxon>
        <taxon>Pseudomonadota</taxon>
        <taxon>Alphaproteobacteria</taxon>
        <taxon>Acetobacterales</taxon>
        <taxon>Roseomonadaceae</taxon>
        <taxon>Falsiroseomonas</taxon>
    </lineage>
</organism>
<dbReference type="STRING" id="1123062.SAMN02745775_110152"/>
<keyword evidence="2" id="KW-1185">Reference proteome</keyword>